<feature type="region of interest" description="Disordered" evidence="1">
    <location>
        <begin position="36"/>
        <end position="57"/>
    </location>
</feature>
<gene>
    <name evidence="2" type="ORF">NDU88_008812</name>
</gene>
<dbReference type="EMBL" id="JANPWB010000010">
    <property type="protein sequence ID" value="KAJ1142498.1"/>
    <property type="molecule type" value="Genomic_DNA"/>
</dbReference>
<keyword evidence="3" id="KW-1185">Reference proteome</keyword>
<evidence type="ECO:0000256" key="1">
    <source>
        <dbReference type="SAM" id="MobiDB-lite"/>
    </source>
</evidence>
<reference evidence="2" key="1">
    <citation type="journal article" date="2022" name="bioRxiv">
        <title>Sequencing and chromosome-scale assembly of the giantPleurodeles waltlgenome.</title>
        <authorList>
            <person name="Brown T."/>
            <person name="Elewa A."/>
            <person name="Iarovenko S."/>
            <person name="Subramanian E."/>
            <person name="Araus A.J."/>
            <person name="Petzold A."/>
            <person name="Susuki M."/>
            <person name="Suzuki K.-i.T."/>
            <person name="Hayashi T."/>
            <person name="Toyoda A."/>
            <person name="Oliveira C."/>
            <person name="Osipova E."/>
            <person name="Leigh N.D."/>
            <person name="Simon A."/>
            <person name="Yun M.H."/>
        </authorList>
    </citation>
    <scope>NUCLEOTIDE SEQUENCE</scope>
    <source>
        <strain evidence="2">20211129_DDA</strain>
        <tissue evidence="2">Liver</tissue>
    </source>
</reference>
<evidence type="ECO:0000313" key="3">
    <source>
        <dbReference type="Proteomes" id="UP001066276"/>
    </source>
</evidence>
<comment type="caution">
    <text evidence="2">The sequence shown here is derived from an EMBL/GenBank/DDBJ whole genome shotgun (WGS) entry which is preliminary data.</text>
</comment>
<proteinExistence type="predicted"/>
<accession>A0AAV7QVR0</accession>
<dbReference type="AlphaFoldDB" id="A0AAV7QVR0"/>
<dbReference type="Proteomes" id="UP001066276">
    <property type="component" value="Chromosome 6"/>
</dbReference>
<evidence type="ECO:0000313" key="2">
    <source>
        <dbReference type="EMBL" id="KAJ1142498.1"/>
    </source>
</evidence>
<protein>
    <submittedName>
        <fullName evidence="2">Uncharacterized protein</fullName>
    </submittedName>
</protein>
<name>A0AAV7QVR0_PLEWA</name>
<organism evidence="2 3">
    <name type="scientific">Pleurodeles waltl</name>
    <name type="common">Iberian ribbed newt</name>
    <dbReference type="NCBI Taxonomy" id="8319"/>
    <lineage>
        <taxon>Eukaryota</taxon>
        <taxon>Metazoa</taxon>
        <taxon>Chordata</taxon>
        <taxon>Craniata</taxon>
        <taxon>Vertebrata</taxon>
        <taxon>Euteleostomi</taxon>
        <taxon>Amphibia</taxon>
        <taxon>Batrachia</taxon>
        <taxon>Caudata</taxon>
        <taxon>Salamandroidea</taxon>
        <taxon>Salamandridae</taxon>
        <taxon>Pleurodelinae</taxon>
        <taxon>Pleurodeles</taxon>
    </lineage>
</organism>
<sequence length="77" mass="8654">MADFHTPDFSRRGLQTIFEHEVEPCSNTYGHDVLISNSGGSHDSEWKGPGSTRNTLRGCALLRSVGRVRKTPELKRR</sequence>